<name>A0A0B4CBY9_9CAUL</name>
<feature type="chain" id="PRO_5002102095" description="Rap1a immunity protein domain-containing protein" evidence="1">
    <location>
        <begin position="23"/>
        <end position="121"/>
    </location>
</feature>
<evidence type="ECO:0000256" key="1">
    <source>
        <dbReference type="SAM" id="SignalP"/>
    </source>
</evidence>
<sequence length="121" mass="13114">MKTRSIAAGVLALTLFAGAANAMTVQEFLTTANAIPQNPTALLRSDTRRLMAEFRTAVRTVRAEQTQAKAAGRQPATCMPDKVGFSPNAILGHFNAVPQSRRNISVTQAVREWMAHDYPCA</sequence>
<dbReference type="Proteomes" id="UP000031166">
    <property type="component" value="Unassembled WGS sequence"/>
</dbReference>
<evidence type="ECO:0008006" key="4">
    <source>
        <dbReference type="Google" id="ProtNLM"/>
    </source>
</evidence>
<comment type="caution">
    <text evidence="2">The sequence shown here is derived from an EMBL/GenBank/DDBJ whole genome shotgun (WGS) entry which is preliminary data.</text>
</comment>
<proteinExistence type="predicted"/>
<accession>A0A0B4CBY9</accession>
<dbReference type="EMBL" id="JWSY01000009">
    <property type="protein sequence ID" value="KIC58779.1"/>
    <property type="molecule type" value="Genomic_DNA"/>
</dbReference>
<gene>
    <name evidence="2" type="ORF">RM53_06065</name>
</gene>
<dbReference type="STRING" id="172043.RM53_06065"/>
<feature type="signal peptide" evidence="1">
    <location>
        <begin position="1"/>
        <end position="22"/>
    </location>
</feature>
<keyword evidence="1" id="KW-0732">Signal</keyword>
<evidence type="ECO:0000313" key="3">
    <source>
        <dbReference type="Proteomes" id="UP000031166"/>
    </source>
</evidence>
<reference evidence="2 3" key="1">
    <citation type="submission" date="2014-12" db="EMBL/GenBank/DDBJ databases">
        <title>Genome sequencing of Brevundimonas nasdae TPW30.</title>
        <authorList>
            <person name="Tan P.W."/>
            <person name="Chan K.-G."/>
        </authorList>
    </citation>
    <scope>NUCLEOTIDE SEQUENCE [LARGE SCALE GENOMIC DNA]</scope>
    <source>
        <strain evidence="2 3">TPW30</strain>
    </source>
</reference>
<dbReference type="RefSeq" id="WP_039245215.1">
    <property type="nucleotide sequence ID" value="NZ_JWSY01000009.1"/>
</dbReference>
<evidence type="ECO:0000313" key="2">
    <source>
        <dbReference type="EMBL" id="KIC58779.1"/>
    </source>
</evidence>
<protein>
    <recommendedName>
        <fullName evidence="4">Rap1a immunity protein domain-containing protein</fullName>
    </recommendedName>
</protein>
<organism evidence="2 3">
    <name type="scientific">Brevundimonas nasdae</name>
    <dbReference type="NCBI Taxonomy" id="172043"/>
    <lineage>
        <taxon>Bacteria</taxon>
        <taxon>Pseudomonadati</taxon>
        <taxon>Pseudomonadota</taxon>
        <taxon>Alphaproteobacteria</taxon>
        <taxon>Caulobacterales</taxon>
        <taxon>Caulobacteraceae</taxon>
        <taxon>Brevundimonas</taxon>
    </lineage>
</organism>
<dbReference type="AlphaFoldDB" id="A0A0B4CBY9"/>